<dbReference type="OrthoDB" id="660555at2759"/>
<keyword evidence="3" id="KW-0862">Zinc</keyword>
<evidence type="ECO:0000256" key="5">
    <source>
        <dbReference type="SAM" id="MobiDB-lite"/>
    </source>
</evidence>
<dbReference type="GO" id="GO:0046854">
    <property type="term" value="P:phosphatidylinositol phosphate biosynthetic process"/>
    <property type="evidence" value="ECO:0007669"/>
    <property type="project" value="TreeGrafter"/>
</dbReference>
<dbReference type="GO" id="GO:0000285">
    <property type="term" value="F:1-phosphatidylinositol-3-phosphate 5-kinase activity"/>
    <property type="evidence" value="ECO:0007669"/>
    <property type="project" value="TreeGrafter"/>
</dbReference>
<proteinExistence type="predicted"/>
<feature type="region of interest" description="Disordered" evidence="5">
    <location>
        <begin position="157"/>
        <end position="218"/>
    </location>
</feature>
<dbReference type="PANTHER" id="PTHR45748:SF7">
    <property type="entry name" value="1-PHOSPHATIDYLINOSITOL 3-PHOSPHATE 5-KINASE-RELATED"/>
    <property type="match status" value="1"/>
</dbReference>
<dbReference type="InterPro" id="IPR000306">
    <property type="entry name" value="Znf_FYVE"/>
</dbReference>
<sequence length="325" mass="35808">MFTLSVTVAALSSNPVSFSPTSTSSAFLHHVTRPNEHLAVLLPKDLWKADHLALRCDRFGCPISFSILERRHHCRKCGGIFCNNCSSRTTHLLDTSTLDFLHPPRGVPISNYDSPTSPCVECRICDDCWDQIHGLSRGSHSESASLCSRPSTPSLCSSPMSPPSSGENSLCNSVVATSPTSHSRPSRKTESLHTTSSASSIEASLRRNRPKRMSIRHGHLPLPAELPAERSYGELDAYPLRRSSVLCKATGGGRWEPTYSPVNAGYRPPILGGKAPFEIEMENEEREAQLRRANPVVKDGAFKYRFQKEPEPVVLSQSPYHIATF</sequence>
<dbReference type="HOGENOM" id="CLU_064534_0_0_1"/>
<keyword evidence="8" id="KW-1185">Reference proteome</keyword>
<dbReference type="InterPro" id="IPR013083">
    <property type="entry name" value="Znf_RING/FYVE/PHD"/>
</dbReference>
<feature type="domain" description="FYVE-type" evidence="6">
    <location>
        <begin position="61"/>
        <end position="133"/>
    </location>
</feature>
<dbReference type="Pfam" id="PF01363">
    <property type="entry name" value="FYVE"/>
    <property type="match status" value="1"/>
</dbReference>
<accession>A0A0C2XPJ8</accession>
<reference evidence="7 8" key="1">
    <citation type="submission" date="2014-04" db="EMBL/GenBank/DDBJ databases">
        <title>Evolutionary Origins and Diversification of the Mycorrhizal Mutualists.</title>
        <authorList>
            <consortium name="DOE Joint Genome Institute"/>
            <consortium name="Mycorrhizal Genomics Consortium"/>
            <person name="Kohler A."/>
            <person name="Kuo A."/>
            <person name="Nagy L.G."/>
            <person name="Floudas D."/>
            <person name="Copeland A."/>
            <person name="Barry K.W."/>
            <person name="Cichocki N."/>
            <person name="Veneault-Fourrey C."/>
            <person name="LaButti K."/>
            <person name="Lindquist E.A."/>
            <person name="Lipzen A."/>
            <person name="Lundell T."/>
            <person name="Morin E."/>
            <person name="Murat C."/>
            <person name="Riley R."/>
            <person name="Ohm R."/>
            <person name="Sun H."/>
            <person name="Tunlid A."/>
            <person name="Henrissat B."/>
            <person name="Grigoriev I.V."/>
            <person name="Hibbett D.S."/>
            <person name="Martin F."/>
        </authorList>
    </citation>
    <scope>NUCLEOTIDE SEQUENCE [LARGE SCALE GENOMIC DNA]</scope>
    <source>
        <strain evidence="7 8">Koide BX008</strain>
    </source>
</reference>
<feature type="compositionally biased region" description="Polar residues" evidence="5">
    <location>
        <begin position="170"/>
        <end position="183"/>
    </location>
</feature>
<dbReference type="STRING" id="946122.A0A0C2XPJ8"/>
<dbReference type="SUPFAM" id="SSF57903">
    <property type="entry name" value="FYVE/PHD zinc finger"/>
    <property type="match status" value="1"/>
</dbReference>
<dbReference type="InParanoid" id="A0A0C2XPJ8"/>
<evidence type="ECO:0000313" key="7">
    <source>
        <dbReference type="EMBL" id="KIL71108.1"/>
    </source>
</evidence>
<name>A0A0C2XPJ8_AMAMK</name>
<dbReference type="AlphaFoldDB" id="A0A0C2XPJ8"/>
<evidence type="ECO:0000256" key="2">
    <source>
        <dbReference type="ARBA" id="ARBA00022771"/>
    </source>
</evidence>
<dbReference type="PROSITE" id="PS50178">
    <property type="entry name" value="ZF_FYVE"/>
    <property type="match status" value="1"/>
</dbReference>
<evidence type="ECO:0000256" key="4">
    <source>
        <dbReference type="PROSITE-ProRule" id="PRU00091"/>
    </source>
</evidence>
<dbReference type="InterPro" id="IPR011011">
    <property type="entry name" value="Znf_FYVE_PHD"/>
</dbReference>
<gene>
    <name evidence="7" type="ORF">M378DRAFT_156063</name>
</gene>
<evidence type="ECO:0000259" key="6">
    <source>
        <dbReference type="PROSITE" id="PS50178"/>
    </source>
</evidence>
<organism evidence="7 8">
    <name type="scientific">Amanita muscaria (strain Koide BX008)</name>
    <dbReference type="NCBI Taxonomy" id="946122"/>
    <lineage>
        <taxon>Eukaryota</taxon>
        <taxon>Fungi</taxon>
        <taxon>Dikarya</taxon>
        <taxon>Basidiomycota</taxon>
        <taxon>Agaricomycotina</taxon>
        <taxon>Agaricomycetes</taxon>
        <taxon>Agaricomycetidae</taxon>
        <taxon>Agaricales</taxon>
        <taxon>Pluteineae</taxon>
        <taxon>Amanitaceae</taxon>
        <taxon>Amanita</taxon>
    </lineage>
</organism>
<feature type="compositionally biased region" description="Basic residues" evidence="5">
    <location>
        <begin position="206"/>
        <end position="218"/>
    </location>
</feature>
<evidence type="ECO:0000256" key="1">
    <source>
        <dbReference type="ARBA" id="ARBA00022723"/>
    </source>
</evidence>
<dbReference type="Gene3D" id="3.30.40.10">
    <property type="entry name" value="Zinc/RING finger domain, C3HC4 (zinc finger)"/>
    <property type="match status" value="1"/>
</dbReference>
<keyword evidence="1" id="KW-0479">Metal-binding</keyword>
<dbReference type="EMBL" id="KN818223">
    <property type="protein sequence ID" value="KIL71108.1"/>
    <property type="molecule type" value="Genomic_DNA"/>
</dbReference>
<feature type="compositionally biased region" description="Low complexity" evidence="5">
    <location>
        <begin position="157"/>
        <end position="169"/>
    </location>
</feature>
<keyword evidence="2 4" id="KW-0863">Zinc-finger</keyword>
<evidence type="ECO:0000256" key="3">
    <source>
        <dbReference type="ARBA" id="ARBA00022833"/>
    </source>
</evidence>
<protein>
    <recommendedName>
        <fullName evidence="6">FYVE-type domain-containing protein</fullName>
    </recommendedName>
</protein>
<dbReference type="GO" id="GO:0010008">
    <property type="term" value="C:endosome membrane"/>
    <property type="evidence" value="ECO:0007669"/>
    <property type="project" value="TreeGrafter"/>
</dbReference>
<dbReference type="Proteomes" id="UP000054549">
    <property type="component" value="Unassembled WGS sequence"/>
</dbReference>
<evidence type="ECO:0000313" key="8">
    <source>
        <dbReference type="Proteomes" id="UP000054549"/>
    </source>
</evidence>
<feature type="compositionally biased region" description="Polar residues" evidence="5">
    <location>
        <begin position="192"/>
        <end position="202"/>
    </location>
</feature>
<dbReference type="SMART" id="SM00064">
    <property type="entry name" value="FYVE"/>
    <property type="match status" value="1"/>
</dbReference>
<dbReference type="GO" id="GO:0008270">
    <property type="term" value="F:zinc ion binding"/>
    <property type="evidence" value="ECO:0007669"/>
    <property type="project" value="UniProtKB-KW"/>
</dbReference>
<dbReference type="InterPro" id="IPR017455">
    <property type="entry name" value="Znf_FYVE-rel"/>
</dbReference>
<dbReference type="PANTHER" id="PTHR45748">
    <property type="entry name" value="1-PHOSPHATIDYLINOSITOL 3-PHOSPHATE 5-KINASE-RELATED"/>
    <property type="match status" value="1"/>
</dbReference>